<dbReference type="STRING" id="106582.ENSMZEP00005020465"/>
<dbReference type="InterPro" id="IPR035892">
    <property type="entry name" value="C2_domain_sf"/>
</dbReference>
<dbReference type="InterPro" id="IPR000008">
    <property type="entry name" value="C2_dom"/>
</dbReference>
<name>A0A3P9CDZ1_9CICH</name>
<dbReference type="SUPFAM" id="SSF49562">
    <property type="entry name" value="C2 domain (Calcium/lipid-binding domain, CaLB)"/>
    <property type="match status" value="1"/>
</dbReference>
<evidence type="ECO:0000313" key="2">
    <source>
        <dbReference type="Ensembl" id="ENSMZEP00005020465.1"/>
    </source>
</evidence>
<feature type="domain" description="C2" evidence="1">
    <location>
        <begin position="17"/>
        <end position="72"/>
    </location>
</feature>
<keyword evidence="3" id="KW-1185">Reference proteome</keyword>
<dbReference type="GeneTree" id="ENSGT00940000157953"/>
<dbReference type="Gene3D" id="2.60.40.150">
    <property type="entry name" value="C2 domain"/>
    <property type="match status" value="1"/>
</dbReference>
<dbReference type="Ensembl" id="ENSMZET00005021121.1">
    <property type="protein sequence ID" value="ENSMZEP00005020465.1"/>
    <property type="gene ID" value="ENSMZEG00005015342.1"/>
</dbReference>
<dbReference type="AlphaFoldDB" id="A0A3P9CDZ1"/>
<proteinExistence type="predicted"/>
<reference evidence="2" key="1">
    <citation type="submission" date="2025-08" db="UniProtKB">
        <authorList>
            <consortium name="Ensembl"/>
        </authorList>
    </citation>
    <scope>IDENTIFICATION</scope>
</reference>
<evidence type="ECO:0000259" key="1">
    <source>
        <dbReference type="Pfam" id="PF00168"/>
    </source>
</evidence>
<organism evidence="2 3">
    <name type="scientific">Maylandia zebra</name>
    <name type="common">zebra mbuna</name>
    <dbReference type="NCBI Taxonomy" id="106582"/>
    <lineage>
        <taxon>Eukaryota</taxon>
        <taxon>Metazoa</taxon>
        <taxon>Chordata</taxon>
        <taxon>Craniata</taxon>
        <taxon>Vertebrata</taxon>
        <taxon>Euteleostomi</taxon>
        <taxon>Actinopterygii</taxon>
        <taxon>Neopterygii</taxon>
        <taxon>Teleostei</taxon>
        <taxon>Neoteleostei</taxon>
        <taxon>Acanthomorphata</taxon>
        <taxon>Ovalentaria</taxon>
        <taxon>Cichlomorphae</taxon>
        <taxon>Cichliformes</taxon>
        <taxon>Cichlidae</taxon>
        <taxon>African cichlids</taxon>
        <taxon>Pseudocrenilabrinae</taxon>
        <taxon>Haplochromini</taxon>
        <taxon>Maylandia</taxon>
        <taxon>Maylandia zebra complex</taxon>
    </lineage>
</organism>
<reference evidence="2" key="2">
    <citation type="submission" date="2025-09" db="UniProtKB">
        <authorList>
            <consortium name="Ensembl"/>
        </authorList>
    </citation>
    <scope>IDENTIFICATION</scope>
</reference>
<protein>
    <recommendedName>
        <fullName evidence="1">C2 domain-containing protein</fullName>
    </recommendedName>
</protein>
<dbReference type="Proteomes" id="UP000265160">
    <property type="component" value="Unplaced"/>
</dbReference>
<sequence>IAICFAVSRPAIWCQIPFYGEDFYCEIPRSFRHLSFYIFDRDVFRRDSSIGKVAVKKEDLQKYHGKDTWFQLQPVSADSEVQVSTKTRRHTFITKLSVHFSSLPLFLYNL</sequence>
<evidence type="ECO:0000313" key="3">
    <source>
        <dbReference type="Proteomes" id="UP000265160"/>
    </source>
</evidence>
<accession>A0A3P9CDZ1</accession>
<dbReference type="Pfam" id="PF00168">
    <property type="entry name" value="C2"/>
    <property type="match status" value="1"/>
</dbReference>